<reference evidence="1" key="1">
    <citation type="submission" date="2021-09" db="EMBL/GenBank/DDBJ databases">
        <authorList>
            <consortium name="AG Swart"/>
            <person name="Singh M."/>
            <person name="Singh A."/>
            <person name="Seah K."/>
            <person name="Emmerich C."/>
        </authorList>
    </citation>
    <scope>NUCLEOTIDE SEQUENCE</scope>
    <source>
        <strain evidence="1">ATCC30299</strain>
    </source>
</reference>
<dbReference type="AlphaFoldDB" id="A0AAU9J6L9"/>
<organism evidence="1 2">
    <name type="scientific">Blepharisma stoltei</name>
    <dbReference type="NCBI Taxonomy" id="1481888"/>
    <lineage>
        <taxon>Eukaryota</taxon>
        <taxon>Sar</taxon>
        <taxon>Alveolata</taxon>
        <taxon>Ciliophora</taxon>
        <taxon>Postciliodesmatophora</taxon>
        <taxon>Heterotrichea</taxon>
        <taxon>Heterotrichida</taxon>
        <taxon>Blepharismidae</taxon>
        <taxon>Blepharisma</taxon>
    </lineage>
</organism>
<evidence type="ECO:0000313" key="2">
    <source>
        <dbReference type="Proteomes" id="UP001162131"/>
    </source>
</evidence>
<evidence type="ECO:0000313" key="1">
    <source>
        <dbReference type="EMBL" id="CAG9321861.1"/>
    </source>
</evidence>
<gene>
    <name evidence="1" type="ORF">BSTOLATCC_MIC29767</name>
</gene>
<sequence>MKLLDNLLRNDQEVESSNFRWIRSNNELDLDEINFETMEKTSYEISSPEDYNALYTCTCSLPGNKSFCYRGYSRSANQNGIAFIIDEDHKIQILPSEMSTVGYCATYYNNYVYMFGEFSFYRYNLTQMITALVYH</sequence>
<proteinExistence type="predicted"/>
<accession>A0AAU9J6L9</accession>
<name>A0AAU9J6L9_9CILI</name>
<dbReference type="EMBL" id="CAJZBQ010000029">
    <property type="protein sequence ID" value="CAG9321861.1"/>
    <property type="molecule type" value="Genomic_DNA"/>
</dbReference>
<dbReference type="Proteomes" id="UP001162131">
    <property type="component" value="Unassembled WGS sequence"/>
</dbReference>
<protein>
    <submittedName>
        <fullName evidence="1">Uncharacterized protein</fullName>
    </submittedName>
</protein>
<keyword evidence="2" id="KW-1185">Reference proteome</keyword>
<comment type="caution">
    <text evidence="1">The sequence shown here is derived from an EMBL/GenBank/DDBJ whole genome shotgun (WGS) entry which is preliminary data.</text>
</comment>